<dbReference type="Pfam" id="PF00455">
    <property type="entry name" value="DeoRC"/>
    <property type="match status" value="1"/>
</dbReference>
<accession>A0ABP8EIX5</accession>
<dbReference type="InterPro" id="IPR018356">
    <property type="entry name" value="Tscrpt_reg_HTH_DeoR_CS"/>
</dbReference>
<dbReference type="SUPFAM" id="SSF100950">
    <property type="entry name" value="NagB/RpiA/CoA transferase-like"/>
    <property type="match status" value="1"/>
</dbReference>
<dbReference type="Pfam" id="PF08220">
    <property type="entry name" value="HTH_DeoR"/>
    <property type="match status" value="1"/>
</dbReference>
<dbReference type="Proteomes" id="UP001501586">
    <property type="component" value="Unassembled WGS sequence"/>
</dbReference>
<dbReference type="Gene3D" id="3.40.50.1360">
    <property type="match status" value="1"/>
</dbReference>
<evidence type="ECO:0000313" key="8">
    <source>
        <dbReference type="EMBL" id="GAA4283901.1"/>
    </source>
</evidence>
<evidence type="ECO:0000313" key="9">
    <source>
        <dbReference type="Proteomes" id="UP001501586"/>
    </source>
</evidence>
<evidence type="ECO:0000256" key="3">
    <source>
        <dbReference type="ARBA" id="ARBA00023015"/>
    </source>
</evidence>
<dbReference type="PRINTS" id="PR00037">
    <property type="entry name" value="HTHLACR"/>
</dbReference>
<proteinExistence type="predicted"/>
<organism evidence="8 9">
    <name type="scientific">Brevibacterium daeguense</name>
    <dbReference type="NCBI Taxonomy" id="909936"/>
    <lineage>
        <taxon>Bacteria</taxon>
        <taxon>Bacillati</taxon>
        <taxon>Actinomycetota</taxon>
        <taxon>Actinomycetes</taxon>
        <taxon>Micrococcales</taxon>
        <taxon>Brevibacteriaceae</taxon>
        <taxon>Brevibacterium</taxon>
    </lineage>
</organism>
<dbReference type="RefSeq" id="WP_236863978.1">
    <property type="nucleotide sequence ID" value="NZ_BAABAZ010000005.1"/>
</dbReference>
<dbReference type="EMBL" id="BAABAZ010000005">
    <property type="protein sequence ID" value="GAA4283901.1"/>
    <property type="molecule type" value="Genomic_DNA"/>
</dbReference>
<reference evidence="9" key="1">
    <citation type="journal article" date="2019" name="Int. J. Syst. Evol. Microbiol.">
        <title>The Global Catalogue of Microorganisms (GCM) 10K type strain sequencing project: providing services to taxonomists for standard genome sequencing and annotation.</title>
        <authorList>
            <consortium name="The Broad Institute Genomics Platform"/>
            <consortium name="The Broad Institute Genome Sequencing Center for Infectious Disease"/>
            <person name="Wu L."/>
            <person name="Ma J."/>
        </authorList>
    </citation>
    <scope>NUCLEOTIDE SEQUENCE [LARGE SCALE GENOMIC DNA]</scope>
    <source>
        <strain evidence="9">JCM 17458</strain>
    </source>
</reference>
<dbReference type="InterPro" id="IPR050313">
    <property type="entry name" value="Carb_Metab_HTH_regulators"/>
</dbReference>
<dbReference type="GO" id="GO:0003677">
    <property type="term" value="F:DNA binding"/>
    <property type="evidence" value="ECO:0007669"/>
    <property type="project" value="UniProtKB-KW"/>
</dbReference>
<feature type="domain" description="HTH deoR-type" evidence="7">
    <location>
        <begin position="7"/>
        <end position="62"/>
    </location>
</feature>
<gene>
    <name evidence="8" type="ORF">GCM10022261_14320</name>
</gene>
<dbReference type="SMART" id="SM01134">
    <property type="entry name" value="DeoRC"/>
    <property type="match status" value="1"/>
</dbReference>
<dbReference type="PROSITE" id="PS51000">
    <property type="entry name" value="HTH_DEOR_2"/>
    <property type="match status" value="1"/>
</dbReference>
<protein>
    <recommendedName>
        <fullName evidence="1">Lactose phosphotransferase system repressor</fullName>
    </recommendedName>
</protein>
<keyword evidence="4 8" id="KW-0238">DNA-binding</keyword>
<evidence type="ECO:0000256" key="6">
    <source>
        <dbReference type="ARBA" id="ARBA00024937"/>
    </source>
</evidence>
<dbReference type="InterPro" id="IPR036390">
    <property type="entry name" value="WH_DNA-bd_sf"/>
</dbReference>
<comment type="function">
    <text evidence="6">Repressor of the lactose catabolism operon. Galactose-6-phosphate is the inducer.</text>
</comment>
<dbReference type="SUPFAM" id="SSF46785">
    <property type="entry name" value="Winged helix' DNA-binding domain"/>
    <property type="match status" value="1"/>
</dbReference>
<sequence>MAAIRRSTSARREELLRLVRSGVTRVEDLADRLVVSVSTVRRDLGVLEDSGKLARTYGGATSLPPFKERDLVERMATNTSAKAEIGRLAASLIPEGATIFVDAGSTAAHLVDRIHGATGLTVVTRGLETALALAEEPGIEVLLVGGRLWPRSHGTAGALAAEAIARFSFDVAFLGADAIDPADGIGEPTVEEAYIKELVAARSARVVVLADSSKLEAARVPAWARLPHGWMLISDSRRPQALAEFRAVGIMVLTPESPAAG</sequence>
<keyword evidence="2" id="KW-0678">Repressor</keyword>
<name>A0ABP8EIX5_9MICO</name>
<dbReference type="InterPro" id="IPR037171">
    <property type="entry name" value="NagB/RpiA_transferase-like"/>
</dbReference>
<evidence type="ECO:0000256" key="1">
    <source>
        <dbReference type="ARBA" id="ARBA00021390"/>
    </source>
</evidence>
<comment type="caution">
    <text evidence="8">The sequence shown here is derived from an EMBL/GenBank/DDBJ whole genome shotgun (WGS) entry which is preliminary data.</text>
</comment>
<keyword evidence="5" id="KW-0804">Transcription</keyword>
<evidence type="ECO:0000256" key="2">
    <source>
        <dbReference type="ARBA" id="ARBA00022491"/>
    </source>
</evidence>
<dbReference type="InterPro" id="IPR001034">
    <property type="entry name" value="DeoR_HTH"/>
</dbReference>
<evidence type="ECO:0000256" key="4">
    <source>
        <dbReference type="ARBA" id="ARBA00023125"/>
    </source>
</evidence>
<dbReference type="PROSITE" id="PS00894">
    <property type="entry name" value="HTH_DEOR_1"/>
    <property type="match status" value="1"/>
</dbReference>
<evidence type="ECO:0000259" key="7">
    <source>
        <dbReference type="PROSITE" id="PS51000"/>
    </source>
</evidence>
<dbReference type="PANTHER" id="PTHR30363:SF4">
    <property type="entry name" value="GLYCEROL-3-PHOSPHATE REGULON REPRESSOR"/>
    <property type="match status" value="1"/>
</dbReference>
<keyword evidence="3" id="KW-0805">Transcription regulation</keyword>
<dbReference type="PANTHER" id="PTHR30363">
    <property type="entry name" value="HTH-TYPE TRANSCRIPTIONAL REGULATOR SRLR-RELATED"/>
    <property type="match status" value="1"/>
</dbReference>
<evidence type="ECO:0000256" key="5">
    <source>
        <dbReference type="ARBA" id="ARBA00023163"/>
    </source>
</evidence>
<keyword evidence="9" id="KW-1185">Reference proteome</keyword>
<dbReference type="InterPro" id="IPR014036">
    <property type="entry name" value="DeoR-like_C"/>
</dbReference>
<dbReference type="SMART" id="SM00420">
    <property type="entry name" value="HTH_DEOR"/>
    <property type="match status" value="1"/>
</dbReference>